<comment type="caution">
    <text evidence="1">The sequence shown here is derived from an EMBL/GenBank/DDBJ whole genome shotgun (WGS) entry which is preliminary data.</text>
</comment>
<name>A0ABX3A4Q2_9GAMM</name>
<proteinExistence type="predicted"/>
<dbReference type="EMBL" id="MDTU01000001">
    <property type="protein sequence ID" value="ODN42415.1"/>
    <property type="molecule type" value="Genomic_DNA"/>
</dbReference>
<organism evidence="1 2">
    <name type="scientific">Piscirickettsia litoralis</name>
    <dbReference type="NCBI Taxonomy" id="1891921"/>
    <lineage>
        <taxon>Bacteria</taxon>
        <taxon>Pseudomonadati</taxon>
        <taxon>Pseudomonadota</taxon>
        <taxon>Gammaproteobacteria</taxon>
        <taxon>Thiotrichales</taxon>
        <taxon>Piscirickettsiaceae</taxon>
        <taxon>Piscirickettsia</taxon>
    </lineage>
</organism>
<dbReference type="RefSeq" id="WP_069312212.1">
    <property type="nucleotide sequence ID" value="NZ_MDTU01000001.1"/>
</dbReference>
<sequence length="252" mass="28841">MINEINKAIISTKLELKEHYLKDQKMINIINQLKPIKSHSDSQLQINIKAIYTIYTKLAKANKCKDQRPHLDINKTYRIGLTLGQFLYMLLQYQKAAPQISNSRIKPDKIPGWEIIEQEGTNNTSKLLPDIELTDSIIIGPNSPPPLNSTWEFIDKEDEAHPQLDESIDILSLKTGEIYDSTYQKKHPTLSMEDTLTESITGSIKLPNNITKSKGDLNKPQTLFLNKKLEEDYFSKDGKRNHRSPILQTIGQ</sequence>
<accession>A0ABX3A4Q2</accession>
<evidence type="ECO:0000313" key="2">
    <source>
        <dbReference type="Proteomes" id="UP000094329"/>
    </source>
</evidence>
<evidence type="ECO:0000313" key="1">
    <source>
        <dbReference type="EMBL" id="ODN42415.1"/>
    </source>
</evidence>
<protein>
    <submittedName>
        <fullName evidence="1">Uncharacterized protein</fullName>
    </submittedName>
</protein>
<reference evidence="1 2" key="1">
    <citation type="submission" date="2016-08" db="EMBL/GenBank/DDBJ databases">
        <title>Draft genome sequence of Candidatus Piscirickettsia litoralis, from seawater.</title>
        <authorList>
            <person name="Wan X."/>
            <person name="Lee A.J."/>
            <person name="Hou S."/>
            <person name="Donachie S.P."/>
        </authorList>
    </citation>
    <scope>NUCLEOTIDE SEQUENCE [LARGE SCALE GENOMIC DNA]</scope>
    <source>
        <strain evidence="1 2">Y2</strain>
    </source>
</reference>
<gene>
    <name evidence="1" type="ORF">BGC07_05050</name>
</gene>
<keyword evidence="2" id="KW-1185">Reference proteome</keyword>
<dbReference type="Proteomes" id="UP000094329">
    <property type="component" value="Unassembled WGS sequence"/>
</dbReference>